<feature type="chain" id="PRO_5047231717" evidence="1">
    <location>
        <begin position="25"/>
        <end position="208"/>
    </location>
</feature>
<organism evidence="2 3">
    <name type="scientific">Nocardia iowensis</name>
    <dbReference type="NCBI Taxonomy" id="204891"/>
    <lineage>
        <taxon>Bacteria</taxon>
        <taxon>Bacillati</taxon>
        <taxon>Actinomycetota</taxon>
        <taxon>Actinomycetes</taxon>
        <taxon>Mycobacteriales</taxon>
        <taxon>Nocardiaceae</taxon>
        <taxon>Nocardia</taxon>
    </lineage>
</organism>
<dbReference type="Proteomes" id="UP000694257">
    <property type="component" value="Chromosome"/>
</dbReference>
<gene>
    <name evidence="2" type="ORF">KV110_25050</name>
</gene>
<proteinExistence type="predicted"/>
<reference evidence="2 3" key="1">
    <citation type="submission" date="2021-07" db="EMBL/GenBank/DDBJ databases">
        <title>Whole Genome Sequence of Nocardia Iowensis.</title>
        <authorList>
            <person name="Lamm A."/>
            <person name="Collins-Fairclough A.M."/>
            <person name="Bunk B."/>
            <person name="Sproer C."/>
        </authorList>
    </citation>
    <scope>NUCLEOTIDE SEQUENCE [LARGE SCALE GENOMIC DNA]</scope>
    <source>
        <strain evidence="2 3">NRRL 5646</strain>
    </source>
</reference>
<evidence type="ECO:0000313" key="2">
    <source>
        <dbReference type="EMBL" id="QXN88845.1"/>
    </source>
</evidence>
<keyword evidence="1" id="KW-0732">Signal</keyword>
<keyword evidence="3" id="KW-1185">Reference proteome</keyword>
<dbReference type="PROSITE" id="PS51257">
    <property type="entry name" value="PROKAR_LIPOPROTEIN"/>
    <property type="match status" value="1"/>
</dbReference>
<dbReference type="RefSeq" id="WP_218469728.1">
    <property type="nucleotide sequence ID" value="NZ_BAABJN010000003.1"/>
</dbReference>
<sequence length="208" mass="23595">MRLFRTTTILMVALAAAAACSAPAGDHPGDWCTDVIAALTSERQRWYDYDKTHGGENDDLTWRLTRPDPPATAEQIGAAERRLEKRFDRQLRQWLEHANGWPVVFGTISLFSTEQLAKDSPEREIFVEMLEETGTTTDDFGVRSFDDLILIGTNNIQTRFVLTVGCEDNGDCDSAPVWEFNGETTKFLSLRDYLTTRVEQMKKLKRSP</sequence>
<evidence type="ECO:0000256" key="1">
    <source>
        <dbReference type="SAM" id="SignalP"/>
    </source>
</evidence>
<feature type="signal peptide" evidence="1">
    <location>
        <begin position="1"/>
        <end position="24"/>
    </location>
</feature>
<name>A0ABX8RK92_NOCIO</name>
<accession>A0ABX8RK92</accession>
<dbReference type="EMBL" id="CP078145">
    <property type="protein sequence ID" value="QXN88845.1"/>
    <property type="molecule type" value="Genomic_DNA"/>
</dbReference>
<evidence type="ECO:0000313" key="3">
    <source>
        <dbReference type="Proteomes" id="UP000694257"/>
    </source>
</evidence>
<protein>
    <submittedName>
        <fullName evidence="2">SMI1/KNR4 family protein</fullName>
    </submittedName>
</protein>